<reference evidence="1 2" key="1">
    <citation type="submission" date="2023-06" db="EMBL/GenBank/DDBJ databases">
        <title>Draft genome sequence of Novosphingobium sp. strain IK01.</title>
        <authorList>
            <person name="Hatamoto M."/>
            <person name="Ikarashi T."/>
            <person name="Yamaguchi T."/>
        </authorList>
    </citation>
    <scope>NUCLEOTIDE SEQUENCE [LARGE SCALE GENOMIC DNA]</scope>
    <source>
        <strain evidence="1 2">IK01</strain>
    </source>
</reference>
<name>A0ABQ6PBC9_9SPHN</name>
<accession>A0ABQ6PBC9</accession>
<gene>
    <name evidence="1" type="ORF">NUTIK01_33330</name>
</gene>
<evidence type="ECO:0000313" key="2">
    <source>
        <dbReference type="Proteomes" id="UP001187221"/>
    </source>
</evidence>
<organism evidence="1 2">
    <name type="scientific">Novosphingobium pituita</name>
    <dbReference type="NCBI Taxonomy" id="3056842"/>
    <lineage>
        <taxon>Bacteria</taxon>
        <taxon>Pseudomonadati</taxon>
        <taxon>Pseudomonadota</taxon>
        <taxon>Alphaproteobacteria</taxon>
        <taxon>Sphingomonadales</taxon>
        <taxon>Sphingomonadaceae</taxon>
        <taxon>Novosphingobium</taxon>
    </lineage>
</organism>
<dbReference type="EMBL" id="BTFW01000003">
    <property type="protein sequence ID" value="GMM62556.1"/>
    <property type="molecule type" value="Genomic_DNA"/>
</dbReference>
<dbReference type="Proteomes" id="UP001187221">
    <property type="component" value="Unassembled WGS sequence"/>
</dbReference>
<protein>
    <submittedName>
        <fullName evidence="1">Uncharacterized protein</fullName>
    </submittedName>
</protein>
<keyword evidence="2" id="KW-1185">Reference proteome</keyword>
<evidence type="ECO:0000313" key="1">
    <source>
        <dbReference type="EMBL" id="GMM62556.1"/>
    </source>
</evidence>
<sequence>MPFRKEWQKIVMGDDGKINRRLWEIATIAHLRNKLRSGDVWVERSTGYRQFDSYLLSEPKAKPIVSALGLPPTAGEWLEQRGRELDWRLKKFARSLKRDALEGVRYRDGRLQISPVRTIATPDAEALADGLVCISLPFRTSVRPSWLISLQRAPRTTSVTSRPAADQSPPK</sequence>
<comment type="caution">
    <text evidence="1">The sequence shown here is derived from an EMBL/GenBank/DDBJ whole genome shotgun (WGS) entry which is preliminary data.</text>
</comment>
<proteinExistence type="predicted"/>